<feature type="compositionally biased region" description="Polar residues" evidence="7">
    <location>
        <begin position="1"/>
        <end position="12"/>
    </location>
</feature>
<sequence length="241" mass="27169">MTSYAATRSTGHPHQPNHIHSEPEDTSFYHDEYSPEPEPELDEEQEALKRYSRELVQYLIGKYLEAKEGERIAREARARDARGREGRREGLVPPTLMQSHTNYDMHFPVAQASASAKSSASQLALIPLYRALLRAHRSLPKDMRGLGDSYVKSEFRLHKDTTNPLHILGFQTQWMSYLRTIQAQAKEEGGVRGEKLGGVLGKMSGEQVGQIWEVRRVVEEVWSVGEKNGEQGGGKEGQGKE</sequence>
<comment type="function">
    <text evidence="6">Plays an essential role in the assembly of succinate dehydrogenase (SDH), an enzyme complex (also referred to as respiratory complex II) that is a component of both the tricarboxylic acid (TCA) cycle and the mitochondrial electron transport chain, and which couples the oxidation of succinate to fumarate with the reduction of ubiquinone (coenzyme Q) to ubiquinol. Promotes maturation of the iron-sulfur protein subunit of the SDH catalytic dimer, protecting it from the deleterious effects of oxidants. May act together with SDHAF1.</text>
</comment>
<dbReference type="Pfam" id="PF13233">
    <property type="entry name" value="Complex1_LYR_2"/>
    <property type="match status" value="1"/>
</dbReference>
<comment type="subcellular location">
    <subcellularLocation>
        <location evidence="1 6">Mitochondrion matrix</location>
    </subcellularLocation>
</comment>
<keyword evidence="3" id="KW-0809">Transit peptide</keyword>
<comment type="similarity">
    <text evidence="2 6">Belongs to the complex I LYR family. SDHAF3 subfamily.</text>
</comment>
<evidence type="ECO:0000256" key="2">
    <source>
        <dbReference type="ARBA" id="ARBA00006020"/>
    </source>
</evidence>
<dbReference type="GO" id="GO:0005759">
    <property type="term" value="C:mitochondrial matrix"/>
    <property type="evidence" value="ECO:0007669"/>
    <property type="project" value="UniProtKB-SubCell"/>
</dbReference>
<dbReference type="EMBL" id="JH795865">
    <property type="protein sequence ID" value="EJU01083.1"/>
    <property type="molecule type" value="Genomic_DNA"/>
</dbReference>
<organism evidence="8 9">
    <name type="scientific">Dacryopinax primogenitus (strain DJM 731)</name>
    <name type="common">Brown rot fungus</name>
    <dbReference type="NCBI Taxonomy" id="1858805"/>
    <lineage>
        <taxon>Eukaryota</taxon>
        <taxon>Fungi</taxon>
        <taxon>Dikarya</taxon>
        <taxon>Basidiomycota</taxon>
        <taxon>Agaricomycotina</taxon>
        <taxon>Dacrymycetes</taxon>
        <taxon>Dacrymycetales</taxon>
        <taxon>Dacrymycetaceae</taxon>
        <taxon>Dacryopinax</taxon>
    </lineage>
</organism>
<dbReference type="CDD" id="cd20270">
    <property type="entry name" value="Complex1_LYR_SDHAF3_LYRM10"/>
    <property type="match status" value="1"/>
</dbReference>
<feature type="compositionally biased region" description="Basic and acidic residues" evidence="7">
    <location>
        <begin position="19"/>
        <end position="33"/>
    </location>
</feature>
<name>M5GAX0_DACPD</name>
<dbReference type="GO" id="GO:0034553">
    <property type="term" value="P:mitochondrial respiratory chain complex II assembly"/>
    <property type="evidence" value="ECO:0007669"/>
    <property type="project" value="UniProtKB-UniRule"/>
</dbReference>
<keyword evidence="4 6" id="KW-0496">Mitochondrion</keyword>
<dbReference type="Proteomes" id="UP000030653">
    <property type="component" value="Unassembled WGS sequence"/>
</dbReference>
<dbReference type="HOGENOM" id="CLU_1151764_0_0_1"/>
<proteinExistence type="inferred from homology"/>
<evidence type="ECO:0000313" key="9">
    <source>
        <dbReference type="Proteomes" id="UP000030653"/>
    </source>
</evidence>
<feature type="compositionally biased region" description="Basic and acidic residues" evidence="7">
    <location>
        <begin position="77"/>
        <end position="90"/>
    </location>
</feature>
<dbReference type="GeneID" id="63683708"/>
<dbReference type="STRING" id="1858805.M5GAX0"/>
<dbReference type="InterPro" id="IPR008381">
    <property type="entry name" value="SDHAF3/Sdh7"/>
</dbReference>
<dbReference type="AlphaFoldDB" id="M5GAX0"/>
<evidence type="ECO:0000256" key="4">
    <source>
        <dbReference type="ARBA" id="ARBA00023128"/>
    </source>
</evidence>
<dbReference type="GO" id="GO:0006105">
    <property type="term" value="P:succinate metabolic process"/>
    <property type="evidence" value="ECO:0007669"/>
    <property type="project" value="TreeGrafter"/>
</dbReference>
<evidence type="ECO:0000256" key="6">
    <source>
        <dbReference type="RuleBase" id="RU368039"/>
    </source>
</evidence>
<dbReference type="RefSeq" id="XP_040627980.1">
    <property type="nucleotide sequence ID" value="XM_040768646.1"/>
</dbReference>
<evidence type="ECO:0000256" key="5">
    <source>
        <dbReference type="ARBA" id="ARBA00023186"/>
    </source>
</evidence>
<feature type="region of interest" description="Disordered" evidence="7">
    <location>
        <begin position="1"/>
        <end position="45"/>
    </location>
</feature>
<evidence type="ECO:0000313" key="8">
    <source>
        <dbReference type="EMBL" id="EJU01083.1"/>
    </source>
</evidence>
<comment type="subunit">
    <text evidence="6">Interacts with the iron-sulfur protein subunit within the SDH catalytic dimer.</text>
</comment>
<feature type="region of interest" description="Disordered" evidence="7">
    <location>
        <begin position="77"/>
        <end position="99"/>
    </location>
</feature>
<evidence type="ECO:0000256" key="3">
    <source>
        <dbReference type="ARBA" id="ARBA00022946"/>
    </source>
</evidence>
<keyword evidence="9" id="KW-1185">Reference proteome</keyword>
<gene>
    <name evidence="8" type="ORF">DACRYDRAFT_108413</name>
</gene>
<keyword evidence="5 6" id="KW-0143">Chaperone</keyword>
<dbReference type="PANTHER" id="PTHR13137">
    <property type="entry name" value="DC11 ACN9 HOMOLOG"/>
    <property type="match status" value="1"/>
</dbReference>
<evidence type="ECO:0000256" key="7">
    <source>
        <dbReference type="SAM" id="MobiDB-lite"/>
    </source>
</evidence>
<accession>M5GAX0</accession>
<protein>
    <recommendedName>
        <fullName evidence="6">Succinate dehydrogenase assembly factor 3</fullName>
        <shortName evidence="6">SDH assembly factor 3</shortName>
        <shortName evidence="6">SDHAF3</shortName>
    </recommendedName>
</protein>
<feature type="compositionally biased region" description="Acidic residues" evidence="7">
    <location>
        <begin position="34"/>
        <end position="45"/>
    </location>
</feature>
<dbReference type="GO" id="GO:0005758">
    <property type="term" value="C:mitochondrial intermembrane space"/>
    <property type="evidence" value="ECO:0007669"/>
    <property type="project" value="TreeGrafter"/>
</dbReference>
<evidence type="ECO:0000256" key="1">
    <source>
        <dbReference type="ARBA" id="ARBA00004305"/>
    </source>
</evidence>
<reference evidence="8 9" key="1">
    <citation type="journal article" date="2012" name="Science">
        <title>The Paleozoic origin of enzymatic lignin decomposition reconstructed from 31 fungal genomes.</title>
        <authorList>
            <person name="Floudas D."/>
            <person name="Binder M."/>
            <person name="Riley R."/>
            <person name="Barry K."/>
            <person name="Blanchette R.A."/>
            <person name="Henrissat B."/>
            <person name="Martinez A.T."/>
            <person name="Otillar R."/>
            <person name="Spatafora J.W."/>
            <person name="Yadav J.S."/>
            <person name="Aerts A."/>
            <person name="Benoit I."/>
            <person name="Boyd A."/>
            <person name="Carlson A."/>
            <person name="Copeland A."/>
            <person name="Coutinho P.M."/>
            <person name="de Vries R.P."/>
            <person name="Ferreira P."/>
            <person name="Findley K."/>
            <person name="Foster B."/>
            <person name="Gaskell J."/>
            <person name="Glotzer D."/>
            <person name="Gorecki P."/>
            <person name="Heitman J."/>
            <person name="Hesse C."/>
            <person name="Hori C."/>
            <person name="Igarashi K."/>
            <person name="Jurgens J.A."/>
            <person name="Kallen N."/>
            <person name="Kersten P."/>
            <person name="Kohler A."/>
            <person name="Kuees U."/>
            <person name="Kumar T.K.A."/>
            <person name="Kuo A."/>
            <person name="LaButti K."/>
            <person name="Larrondo L.F."/>
            <person name="Lindquist E."/>
            <person name="Ling A."/>
            <person name="Lombard V."/>
            <person name="Lucas S."/>
            <person name="Lundell T."/>
            <person name="Martin R."/>
            <person name="McLaughlin D.J."/>
            <person name="Morgenstern I."/>
            <person name="Morin E."/>
            <person name="Murat C."/>
            <person name="Nagy L.G."/>
            <person name="Nolan M."/>
            <person name="Ohm R.A."/>
            <person name="Patyshakuliyeva A."/>
            <person name="Rokas A."/>
            <person name="Ruiz-Duenas F.J."/>
            <person name="Sabat G."/>
            <person name="Salamov A."/>
            <person name="Samejima M."/>
            <person name="Schmutz J."/>
            <person name="Slot J.C."/>
            <person name="St John F."/>
            <person name="Stenlid J."/>
            <person name="Sun H."/>
            <person name="Sun S."/>
            <person name="Syed K."/>
            <person name="Tsang A."/>
            <person name="Wiebenga A."/>
            <person name="Young D."/>
            <person name="Pisabarro A."/>
            <person name="Eastwood D.C."/>
            <person name="Martin F."/>
            <person name="Cullen D."/>
            <person name="Grigoriev I.V."/>
            <person name="Hibbett D.S."/>
        </authorList>
    </citation>
    <scope>NUCLEOTIDE SEQUENCE [LARGE SCALE GENOMIC DNA]</scope>
    <source>
        <strain evidence="8 9">DJM-731 SS1</strain>
    </source>
</reference>
<dbReference type="PANTHER" id="PTHR13137:SF6">
    <property type="entry name" value="SUCCINATE DEHYDROGENASE ASSEMBLY FACTOR 3, MITOCHONDRIAL"/>
    <property type="match status" value="1"/>
</dbReference>
<dbReference type="OrthoDB" id="278329at2759"/>